<dbReference type="eggNOG" id="COG3752">
    <property type="taxonomic scope" value="Bacteria"/>
</dbReference>
<evidence type="ECO:0000313" key="3">
    <source>
        <dbReference type="Proteomes" id="UP000005824"/>
    </source>
</evidence>
<keyword evidence="1" id="KW-0472">Membrane</keyword>
<accession>B4D8U5</accession>
<dbReference type="RefSeq" id="WP_006982656.1">
    <property type="nucleotide sequence ID" value="NZ_ABVL01000023.1"/>
</dbReference>
<keyword evidence="1" id="KW-1133">Transmembrane helix</keyword>
<dbReference type="EMBL" id="ABVL01000023">
    <property type="protein sequence ID" value="EDY17153.1"/>
    <property type="molecule type" value="Genomic_DNA"/>
</dbReference>
<feature type="transmembrane region" description="Helical" evidence="1">
    <location>
        <begin position="102"/>
        <end position="127"/>
    </location>
</feature>
<evidence type="ECO:0000313" key="2">
    <source>
        <dbReference type="EMBL" id="EDY17153.1"/>
    </source>
</evidence>
<dbReference type="STRING" id="497964.CfE428DRAFT_5335"/>
<sequence length="257" mass="29382">MIHWLLIGLVLMLVAFAMVWAIGLKIRNYSFLDVIWSYGVAILAPIYSAVGPGNIQRKIAFTVFGMAWSLRLGTYLFFRVLKHHPKEDVRYEGLRARWPGSGMFLLFHELQAGIVLIFSLPFLFAAWSPVPLQVLDKIGLAVVLVAFHGETTADRQMMRFKSAPANHGRVCNVGLWHYSRHPNYFFEFLIWVGFAVASLSSPHGWITLLCPALMYYFLTKVTGIPLTEEYALKSKGDAYREYQRTTSGFIPWFPKRI</sequence>
<proteinExistence type="predicted"/>
<dbReference type="AlphaFoldDB" id="B4D8U5"/>
<comment type="caution">
    <text evidence="2">The sequence shown here is derived from an EMBL/GenBank/DDBJ whole genome shotgun (WGS) entry which is preliminary data.</text>
</comment>
<reference evidence="2 3" key="1">
    <citation type="journal article" date="2011" name="J. Bacteriol.">
        <title>Genome sequence of Chthoniobacter flavus Ellin428, an aerobic heterotrophic soil bacterium.</title>
        <authorList>
            <person name="Kant R."/>
            <person name="van Passel M.W."/>
            <person name="Palva A."/>
            <person name="Lucas S."/>
            <person name="Lapidus A."/>
            <person name="Glavina Del Rio T."/>
            <person name="Dalin E."/>
            <person name="Tice H."/>
            <person name="Bruce D."/>
            <person name="Goodwin L."/>
            <person name="Pitluck S."/>
            <person name="Larimer F.W."/>
            <person name="Land M.L."/>
            <person name="Hauser L."/>
            <person name="Sangwan P."/>
            <person name="de Vos W.M."/>
            <person name="Janssen P.H."/>
            <person name="Smidt H."/>
        </authorList>
    </citation>
    <scope>NUCLEOTIDE SEQUENCE [LARGE SCALE GENOMIC DNA]</scope>
    <source>
        <strain evidence="2 3">Ellin428</strain>
    </source>
</reference>
<gene>
    <name evidence="2" type="ORF">CfE428DRAFT_5335</name>
</gene>
<dbReference type="GO" id="GO:0016020">
    <property type="term" value="C:membrane"/>
    <property type="evidence" value="ECO:0007669"/>
    <property type="project" value="TreeGrafter"/>
</dbReference>
<keyword evidence="3" id="KW-1185">Reference proteome</keyword>
<keyword evidence="1" id="KW-0812">Transmembrane</keyword>
<evidence type="ECO:0000256" key="1">
    <source>
        <dbReference type="SAM" id="Phobius"/>
    </source>
</evidence>
<feature type="transmembrane region" description="Helical" evidence="1">
    <location>
        <begin position="188"/>
        <end position="218"/>
    </location>
</feature>
<feature type="transmembrane region" description="Helical" evidence="1">
    <location>
        <begin position="31"/>
        <end position="47"/>
    </location>
</feature>
<dbReference type="PROSITE" id="PS50244">
    <property type="entry name" value="S5A_REDUCTASE"/>
    <property type="match status" value="1"/>
</dbReference>
<organism evidence="2 3">
    <name type="scientific">Chthoniobacter flavus Ellin428</name>
    <dbReference type="NCBI Taxonomy" id="497964"/>
    <lineage>
        <taxon>Bacteria</taxon>
        <taxon>Pseudomonadati</taxon>
        <taxon>Verrucomicrobiota</taxon>
        <taxon>Spartobacteria</taxon>
        <taxon>Chthoniobacterales</taxon>
        <taxon>Chthoniobacteraceae</taxon>
        <taxon>Chthoniobacter</taxon>
    </lineage>
</organism>
<dbReference type="PANTHER" id="PTHR32251:SF17">
    <property type="entry name" value="STEROID 5-ALPHA REDUCTASE C-TERMINAL DOMAIN-CONTAINING PROTEIN"/>
    <property type="match status" value="1"/>
</dbReference>
<name>B4D8U5_9BACT</name>
<protein>
    <submittedName>
        <fullName evidence="2">Uncharacterized protein</fullName>
    </submittedName>
</protein>
<dbReference type="InterPro" id="IPR010721">
    <property type="entry name" value="UstE-like"/>
</dbReference>
<dbReference type="Proteomes" id="UP000005824">
    <property type="component" value="Unassembled WGS sequence"/>
</dbReference>
<dbReference type="PANTHER" id="PTHR32251">
    <property type="entry name" value="3-OXO-5-ALPHA-STEROID 4-DEHYDROGENASE"/>
    <property type="match status" value="1"/>
</dbReference>
<dbReference type="Pfam" id="PF06966">
    <property type="entry name" value="DUF1295"/>
    <property type="match status" value="1"/>
</dbReference>
<feature type="transmembrane region" description="Helical" evidence="1">
    <location>
        <begin position="6"/>
        <end position="24"/>
    </location>
</feature>
<dbReference type="Gene3D" id="1.20.120.1630">
    <property type="match status" value="1"/>
</dbReference>
<dbReference type="InParanoid" id="B4D8U5"/>